<dbReference type="Gene3D" id="3.40.50.1820">
    <property type="entry name" value="alpha/beta hydrolase"/>
    <property type="match status" value="1"/>
</dbReference>
<sequence>MSIPLLCFSSHLCSVDQNKKINIKTMKTQIVKNNIKKGLVAVALTMTALAGTSHGVSAQEVKNVVLVHGAFADGSGFRALYTILTKKGYHVTVVQNPLTSLEDDVNATKVVLDKQDGPVILAGHSWGGAVITEAGNHPKVAGLVYIAAFQPDNGESALQWLQTAPPAPENGVLPPDDKGIVYYDQAKYHQGFCADISKAEADFMYASQGAFYAKGFTTPITHAAWRDKPTYGLIATEDKSIAPEIQHAMYKRSHTRVTEVKGSHVIFMSQPEKVASVIIEAAQRK</sequence>
<proteinExistence type="predicted"/>
<protein>
    <submittedName>
        <fullName evidence="2">Pimeloyl-ACP methyl ester carboxylesterase</fullName>
    </submittedName>
</protein>
<gene>
    <name evidence="2" type="ORF">B0O44_101516</name>
</gene>
<dbReference type="SUPFAM" id="SSF53474">
    <property type="entry name" value="alpha/beta-Hydrolases"/>
    <property type="match status" value="1"/>
</dbReference>
<dbReference type="EMBL" id="QKLU01000001">
    <property type="protein sequence ID" value="PYF77038.1"/>
    <property type="molecule type" value="Genomic_DNA"/>
</dbReference>
<dbReference type="AlphaFoldDB" id="A0A318UPI9"/>
<name>A0A318UPI9_9SPHI</name>
<comment type="caution">
    <text evidence="2">The sequence shown here is derived from an EMBL/GenBank/DDBJ whole genome shotgun (WGS) entry which is preliminary data.</text>
</comment>
<keyword evidence="3" id="KW-1185">Reference proteome</keyword>
<dbReference type="Proteomes" id="UP000248198">
    <property type="component" value="Unassembled WGS sequence"/>
</dbReference>
<reference evidence="2 3" key="1">
    <citation type="submission" date="2018-06" db="EMBL/GenBank/DDBJ databases">
        <title>Genomic Encyclopedia of Archaeal and Bacterial Type Strains, Phase II (KMG-II): from individual species to whole genera.</title>
        <authorList>
            <person name="Goeker M."/>
        </authorList>
    </citation>
    <scope>NUCLEOTIDE SEQUENCE [LARGE SCALE GENOMIC DNA]</scope>
    <source>
        <strain evidence="2 3">DSM 27372</strain>
    </source>
</reference>
<dbReference type="Pfam" id="PF12697">
    <property type="entry name" value="Abhydrolase_6"/>
    <property type="match status" value="1"/>
</dbReference>
<evidence type="ECO:0000313" key="3">
    <source>
        <dbReference type="Proteomes" id="UP000248198"/>
    </source>
</evidence>
<dbReference type="PANTHER" id="PTHR37017:SF11">
    <property type="entry name" value="ESTERASE_LIPASE_THIOESTERASE DOMAIN-CONTAINING PROTEIN"/>
    <property type="match status" value="1"/>
</dbReference>
<feature type="domain" description="AB hydrolase-1" evidence="1">
    <location>
        <begin position="64"/>
        <end position="276"/>
    </location>
</feature>
<dbReference type="InterPro" id="IPR000073">
    <property type="entry name" value="AB_hydrolase_1"/>
</dbReference>
<dbReference type="InterPro" id="IPR052897">
    <property type="entry name" value="Sec-Metab_Biosynth_Hydrolase"/>
</dbReference>
<evidence type="ECO:0000313" key="2">
    <source>
        <dbReference type="EMBL" id="PYF77038.1"/>
    </source>
</evidence>
<dbReference type="InterPro" id="IPR029058">
    <property type="entry name" value="AB_hydrolase_fold"/>
</dbReference>
<dbReference type="PANTHER" id="PTHR37017">
    <property type="entry name" value="AB HYDROLASE-1 DOMAIN-CONTAINING PROTEIN-RELATED"/>
    <property type="match status" value="1"/>
</dbReference>
<accession>A0A318UPI9</accession>
<organism evidence="2 3">
    <name type="scientific">Pedobacter nutrimenti</name>
    <dbReference type="NCBI Taxonomy" id="1241337"/>
    <lineage>
        <taxon>Bacteria</taxon>
        <taxon>Pseudomonadati</taxon>
        <taxon>Bacteroidota</taxon>
        <taxon>Sphingobacteriia</taxon>
        <taxon>Sphingobacteriales</taxon>
        <taxon>Sphingobacteriaceae</taxon>
        <taxon>Pedobacter</taxon>
    </lineage>
</organism>
<evidence type="ECO:0000259" key="1">
    <source>
        <dbReference type="Pfam" id="PF12697"/>
    </source>
</evidence>